<dbReference type="GO" id="GO:0000226">
    <property type="term" value="P:microtubule cytoskeleton organization"/>
    <property type="evidence" value="ECO:0007669"/>
    <property type="project" value="TreeGrafter"/>
</dbReference>
<protein>
    <recommendedName>
        <fullName evidence="3">KIF-binding protein</fullName>
    </recommendedName>
</protein>
<dbReference type="PANTHER" id="PTHR46321:SF1">
    <property type="entry name" value="KIF-BINDING PROTEIN"/>
    <property type="match status" value="1"/>
</dbReference>
<dbReference type="AlphaFoldDB" id="A0A1A9UWE9"/>
<dbReference type="GO" id="GO:1990535">
    <property type="term" value="P:neuron projection maintenance"/>
    <property type="evidence" value="ECO:0007669"/>
    <property type="project" value="TreeGrafter"/>
</dbReference>
<keyword evidence="4" id="KW-0963">Cytoplasm</keyword>
<evidence type="ECO:0000256" key="3">
    <source>
        <dbReference type="ARBA" id="ARBA00016840"/>
    </source>
</evidence>
<dbReference type="Proteomes" id="UP000078200">
    <property type="component" value="Unassembled WGS sequence"/>
</dbReference>
<proteinExistence type="inferred from homology"/>
<evidence type="ECO:0000313" key="7">
    <source>
        <dbReference type="Proteomes" id="UP000078200"/>
    </source>
</evidence>
<comment type="subcellular location">
    <subcellularLocation>
        <location evidence="1">Cytoplasm</location>
        <location evidence="1">Cytoskeleton</location>
    </subcellularLocation>
</comment>
<evidence type="ECO:0000256" key="5">
    <source>
        <dbReference type="ARBA" id="ARBA00023212"/>
    </source>
</evidence>
<dbReference type="GO" id="GO:0021952">
    <property type="term" value="P:central nervous system projection neuron axonogenesis"/>
    <property type="evidence" value="ECO:0007669"/>
    <property type="project" value="TreeGrafter"/>
</dbReference>
<evidence type="ECO:0000256" key="2">
    <source>
        <dbReference type="ARBA" id="ARBA00010305"/>
    </source>
</evidence>
<dbReference type="VEuPathDB" id="VectorBase:GAUT017993"/>
<dbReference type="GO" id="GO:0005856">
    <property type="term" value="C:cytoskeleton"/>
    <property type="evidence" value="ECO:0007669"/>
    <property type="project" value="UniProtKB-SubCell"/>
</dbReference>
<keyword evidence="7" id="KW-1185">Reference proteome</keyword>
<dbReference type="Gene3D" id="1.25.40.10">
    <property type="entry name" value="Tetratricopeptide repeat domain"/>
    <property type="match status" value="1"/>
</dbReference>
<dbReference type="Pfam" id="PF12309">
    <property type="entry name" value="KBP_C"/>
    <property type="match status" value="1"/>
</dbReference>
<dbReference type="InterPro" id="IPR022083">
    <property type="entry name" value="KBP"/>
</dbReference>
<dbReference type="PANTHER" id="PTHR46321">
    <property type="entry name" value="KIF1-BINDING PROTEIN"/>
    <property type="match status" value="1"/>
</dbReference>
<name>A0A1A9UWE9_GLOAU</name>
<comment type="similarity">
    <text evidence="2">Belongs to the KIF-binding protein family.</text>
</comment>
<accession>A0A1A9UWE9</accession>
<evidence type="ECO:0000256" key="4">
    <source>
        <dbReference type="ARBA" id="ARBA00022490"/>
    </source>
</evidence>
<keyword evidence="5" id="KW-0206">Cytoskeleton</keyword>
<sequence length="198" mass="22935">MEHVPHQSSQANNLKFTYSPNELGIAYANRMKYKQSLELLSEVETCYKEFNKSENKAMSITDIFRTPEEIEVDKSTKEFESLYTLCWFYLAQVYGHFGELEKSAQYCHMTLKRQYSAQTYEPIDFALNSATLSQYFIGQNMFKEARHHLAAATLIIAEYASKISHMDNSISRTRNAKICKKHSNIVMLMWPVVGQNTV</sequence>
<dbReference type="EnsemblMetazoa" id="GAUT017993-RA">
    <property type="protein sequence ID" value="GAUT017993-PA"/>
    <property type="gene ID" value="GAUT017993"/>
</dbReference>
<evidence type="ECO:0000313" key="6">
    <source>
        <dbReference type="EnsemblMetazoa" id="GAUT017993-PA"/>
    </source>
</evidence>
<evidence type="ECO:0000256" key="1">
    <source>
        <dbReference type="ARBA" id="ARBA00004245"/>
    </source>
</evidence>
<dbReference type="STRING" id="7395.A0A1A9UWE9"/>
<dbReference type="InterPro" id="IPR011990">
    <property type="entry name" value="TPR-like_helical_dom_sf"/>
</dbReference>
<dbReference type="SUPFAM" id="SSF48452">
    <property type="entry name" value="TPR-like"/>
    <property type="match status" value="1"/>
</dbReference>
<organism evidence="6 7">
    <name type="scientific">Glossina austeni</name>
    <name type="common">Savannah tsetse fly</name>
    <dbReference type="NCBI Taxonomy" id="7395"/>
    <lineage>
        <taxon>Eukaryota</taxon>
        <taxon>Metazoa</taxon>
        <taxon>Ecdysozoa</taxon>
        <taxon>Arthropoda</taxon>
        <taxon>Hexapoda</taxon>
        <taxon>Insecta</taxon>
        <taxon>Pterygota</taxon>
        <taxon>Neoptera</taxon>
        <taxon>Endopterygota</taxon>
        <taxon>Diptera</taxon>
        <taxon>Brachycera</taxon>
        <taxon>Muscomorpha</taxon>
        <taxon>Hippoboscoidea</taxon>
        <taxon>Glossinidae</taxon>
        <taxon>Glossina</taxon>
    </lineage>
</organism>
<reference evidence="6" key="1">
    <citation type="submission" date="2020-05" db="UniProtKB">
        <authorList>
            <consortium name="EnsemblMetazoa"/>
        </authorList>
    </citation>
    <scope>IDENTIFICATION</scope>
    <source>
        <strain evidence="6">TTRI</strain>
    </source>
</reference>